<dbReference type="Proteomes" id="UP000239907">
    <property type="component" value="Unassembled WGS sequence"/>
</dbReference>
<feature type="domain" description="Sialate O-acetylesterase" evidence="3">
    <location>
        <begin position="40"/>
        <end position="130"/>
    </location>
</feature>
<sequence>MKPSSLSSFRQVCSCLFAFLFLNCEAFADKTHCFGEMKNLQIYLLIGQSDMAGRAEIPKAAGRILERCYLLNDKNEWEPAKVPLNRHSGIGQGVDLQKLGPGYSFAMKMLEQNKDLSIGLIVNAGGGSDIAP</sequence>
<name>A0A2S7U4Q9_9BACT</name>
<dbReference type="InterPro" id="IPR005181">
    <property type="entry name" value="SASA"/>
</dbReference>
<dbReference type="EMBL" id="MQWA01000001">
    <property type="protein sequence ID" value="PQJ29560.1"/>
    <property type="molecule type" value="Genomic_DNA"/>
</dbReference>
<evidence type="ECO:0000256" key="1">
    <source>
        <dbReference type="ARBA" id="ARBA00022801"/>
    </source>
</evidence>
<gene>
    <name evidence="4" type="ORF">BSZ32_14380</name>
</gene>
<dbReference type="InterPro" id="IPR052940">
    <property type="entry name" value="Carb_Esterase_6"/>
</dbReference>
<evidence type="ECO:0000313" key="5">
    <source>
        <dbReference type="Proteomes" id="UP000239907"/>
    </source>
</evidence>
<dbReference type="PANTHER" id="PTHR31988">
    <property type="entry name" value="ESTERASE, PUTATIVE (DUF303)-RELATED"/>
    <property type="match status" value="1"/>
</dbReference>
<proteinExistence type="predicted"/>
<dbReference type="SUPFAM" id="SSF52266">
    <property type="entry name" value="SGNH hydrolase"/>
    <property type="match status" value="1"/>
</dbReference>
<accession>A0A2S7U4Q9</accession>
<dbReference type="Gene3D" id="3.40.50.1110">
    <property type="entry name" value="SGNH hydrolase"/>
    <property type="match status" value="1"/>
</dbReference>
<protein>
    <recommendedName>
        <fullName evidence="3">Sialate O-acetylesterase domain-containing protein</fullName>
    </recommendedName>
</protein>
<dbReference type="GO" id="GO:0016788">
    <property type="term" value="F:hydrolase activity, acting on ester bonds"/>
    <property type="evidence" value="ECO:0007669"/>
    <property type="project" value="UniProtKB-ARBA"/>
</dbReference>
<dbReference type="InterPro" id="IPR036514">
    <property type="entry name" value="SGNH_hydro_sf"/>
</dbReference>
<feature type="signal peptide" evidence="2">
    <location>
        <begin position="1"/>
        <end position="28"/>
    </location>
</feature>
<dbReference type="AlphaFoldDB" id="A0A2S7U4Q9"/>
<keyword evidence="5" id="KW-1185">Reference proteome</keyword>
<reference evidence="4 5" key="1">
    <citation type="submission" date="2016-12" db="EMBL/GenBank/DDBJ databases">
        <title>Study of bacterial adaptation to deep sea.</title>
        <authorList>
            <person name="Song J."/>
            <person name="Yoshizawa S."/>
            <person name="Kogure K."/>
        </authorList>
    </citation>
    <scope>NUCLEOTIDE SEQUENCE [LARGE SCALE GENOMIC DNA]</scope>
    <source>
        <strain evidence="4 5">SAORIC-165</strain>
    </source>
</reference>
<dbReference type="Pfam" id="PF03629">
    <property type="entry name" value="SASA"/>
    <property type="match status" value="1"/>
</dbReference>
<keyword evidence="2" id="KW-0732">Signal</keyword>
<dbReference type="PANTHER" id="PTHR31988:SF19">
    <property type="entry name" value="9-O-ACETYL-N-ACETYLNEURAMINIC ACID DEACETYLASE-RELATED"/>
    <property type="match status" value="1"/>
</dbReference>
<feature type="chain" id="PRO_5015611408" description="Sialate O-acetylesterase domain-containing protein" evidence="2">
    <location>
        <begin position="29"/>
        <end position="132"/>
    </location>
</feature>
<evidence type="ECO:0000256" key="2">
    <source>
        <dbReference type="SAM" id="SignalP"/>
    </source>
</evidence>
<evidence type="ECO:0000259" key="3">
    <source>
        <dbReference type="Pfam" id="PF03629"/>
    </source>
</evidence>
<dbReference type="OrthoDB" id="9795554at2"/>
<organism evidence="4 5">
    <name type="scientific">Rubritalea profundi</name>
    <dbReference type="NCBI Taxonomy" id="1658618"/>
    <lineage>
        <taxon>Bacteria</taxon>
        <taxon>Pseudomonadati</taxon>
        <taxon>Verrucomicrobiota</taxon>
        <taxon>Verrucomicrobiia</taxon>
        <taxon>Verrucomicrobiales</taxon>
        <taxon>Rubritaleaceae</taxon>
        <taxon>Rubritalea</taxon>
    </lineage>
</organism>
<comment type="caution">
    <text evidence="4">The sequence shown here is derived from an EMBL/GenBank/DDBJ whole genome shotgun (WGS) entry which is preliminary data.</text>
</comment>
<evidence type="ECO:0000313" key="4">
    <source>
        <dbReference type="EMBL" id="PQJ29560.1"/>
    </source>
</evidence>
<keyword evidence="1" id="KW-0378">Hydrolase</keyword>